<comment type="caution">
    <text evidence="2">The sequence shown here is derived from an EMBL/GenBank/DDBJ whole genome shotgun (WGS) entry which is preliminary data.</text>
</comment>
<dbReference type="Proteomes" id="UP001165122">
    <property type="component" value="Unassembled WGS sequence"/>
</dbReference>
<evidence type="ECO:0000256" key="1">
    <source>
        <dbReference type="SAM" id="MobiDB-lite"/>
    </source>
</evidence>
<name>A0A9W6Z9P4_9STRA</name>
<organism evidence="2 3">
    <name type="scientific">Triparma laevis f. longispina</name>
    <dbReference type="NCBI Taxonomy" id="1714387"/>
    <lineage>
        <taxon>Eukaryota</taxon>
        <taxon>Sar</taxon>
        <taxon>Stramenopiles</taxon>
        <taxon>Ochrophyta</taxon>
        <taxon>Bolidophyceae</taxon>
        <taxon>Parmales</taxon>
        <taxon>Triparmaceae</taxon>
        <taxon>Triparma</taxon>
    </lineage>
</organism>
<sequence>MPPRARKKRKGNEEGGGDDDVFSYEVKVETLVAVKQEREQEGNPQENNVEEIQQAEESSTLMLLIEMRSMREEMKGMKRLQEKTSEELKGVREESLNGKLSEARKKIAALKQRYKFRSYQELMAAARLWC</sequence>
<keyword evidence="3" id="KW-1185">Reference proteome</keyword>
<reference evidence="3" key="1">
    <citation type="journal article" date="2023" name="Commun. Biol.">
        <title>Genome analysis of Parmales, the sister group of diatoms, reveals the evolutionary specialization of diatoms from phago-mixotrophs to photoautotrophs.</title>
        <authorList>
            <person name="Ban H."/>
            <person name="Sato S."/>
            <person name="Yoshikawa S."/>
            <person name="Yamada K."/>
            <person name="Nakamura Y."/>
            <person name="Ichinomiya M."/>
            <person name="Sato N."/>
            <person name="Blanc-Mathieu R."/>
            <person name="Endo H."/>
            <person name="Kuwata A."/>
            <person name="Ogata H."/>
        </authorList>
    </citation>
    <scope>NUCLEOTIDE SEQUENCE [LARGE SCALE GENOMIC DNA]</scope>
    <source>
        <strain evidence="3">NIES 3700</strain>
    </source>
</reference>
<feature type="region of interest" description="Disordered" evidence="1">
    <location>
        <begin position="36"/>
        <end position="55"/>
    </location>
</feature>
<feature type="region of interest" description="Disordered" evidence="1">
    <location>
        <begin position="75"/>
        <end position="96"/>
    </location>
</feature>
<gene>
    <name evidence="2" type="ORF">TrLO_g2686</name>
</gene>
<proteinExistence type="predicted"/>
<evidence type="ECO:0000313" key="2">
    <source>
        <dbReference type="EMBL" id="GMH47362.1"/>
    </source>
</evidence>
<evidence type="ECO:0000313" key="3">
    <source>
        <dbReference type="Proteomes" id="UP001165122"/>
    </source>
</evidence>
<feature type="compositionally biased region" description="Polar residues" evidence="1">
    <location>
        <begin position="42"/>
        <end position="55"/>
    </location>
</feature>
<protein>
    <submittedName>
        <fullName evidence="2">Uncharacterized protein</fullName>
    </submittedName>
</protein>
<dbReference type="AlphaFoldDB" id="A0A9W6Z9P4"/>
<feature type="compositionally biased region" description="Basic residues" evidence="1">
    <location>
        <begin position="1"/>
        <end position="10"/>
    </location>
</feature>
<accession>A0A9W6Z9P4</accession>
<dbReference type="EMBL" id="BRXW01000356">
    <property type="protein sequence ID" value="GMH47362.1"/>
    <property type="molecule type" value="Genomic_DNA"/>
</dbReference>
<feature type="region of interest" description="Disordered" evidence="1">
    <location>
        <begin position="1"/>
        <end position="21"/>
    </location>
</feature>